<dbReference type="Pfam" id="PF00162">
    <property type="entry name" value="PGK"/>
    <property type="match status" value="1"/>
</dbReference>
<dbReference type="FunFam" id="3.40.50.1260:FF:000003">
    <property type="entry name" value="Phosphoglycerate kinase"/>
    <property type="match status" value="1"/>
</dbReference>
<dbReference type="GO" id="GO:0005829">
    <property type="term" value="C:cytosol"/>
    <property type="evidence" value="ECO:0007669"/>
    <property type="project" value="TreeGrafter"/>
</dbReference>
<evidence type="ECO:0000256" key="4">
    <source>
        <dbReference type="ARBA" id="ARBA00013061"/>
    </source>
</evidence>
<dbReference type="InterPro" id="IPR036043">
    <property type="entry name" value="Phosphoglycerate_kinase_sf"/>
</dbReference>
<comment type="catalytic activity">
    <reaction evidence="1">
        <text>(2R)-3-phosphoglycerate + ATP = (2R)-3-phospho-glyceroyl phosphate + ADP</text>
        <dbReference type="Rhea" id="RHEA:14801"/>
        <dbReference type="ChEBI" id="CHEBI:30616"/>
        <dbReference type="ChEBI" id="CHEBI:57604"/>
        <dbReference type="ChEBI" id="CHEBI:58272"/>
        <dbReference type="ChEBI" id="CHEBI:456216"/>
        <dbReference type="EC" id="2.7.2.3"/>
    </reaction>
</comment>
<organism evidence="9">
    <name type="scientific">Salinimicrobium catena</name>
    <dbReference type="NCBI Taxonomy" id="390640"/>
    <lineage>
        <taxon>Bacteria</taxon>
        <taxon>Pseudomonadati</taxon>
        <taxon>Bacteroidota</taxon>
        <taxon>Flavobacteriia</taxon>
        <taxon>Flavobacteriales</taxon>
        <taxon>Flavobacteriaceae</taxon>
        <taxon>Salinimicrobium</taxon>
    </lineage>
</organism>
<feature type="non-terminal residue" evidence="9">
    <location>
        <position position="1"/>
    </location>
</feature>
<dbReference type="PANTHER" id="PTHR11406">
    <property type="entry name" value="PHOSPHOGLYCERATE KINASE"/>
    <property type="match status" value="1"/>
</dbReference>
<comment type="caution">
    <text evidence="9">The sequence shown here is derived from an EMBL/GenBank/DDBJ whole genome shotgun (WGS) entry which is preliminary data.</text>
</comment>
<keyword evidence="5" id="KW-0808">Transferase</keyword>
<dbReference type="InterPro" id="IPR015824">
    <property type="entry name" value="Phosphoglycerate_kinase_N"/>
</dbReference>
<dbReference type="GO" id="GO:0006096">
    <property type="term" value="P:glycolytic process"/>
    <property type="evidence" value="ECO:0007669"/>
    <property type="project" value="InterPro"/>
</dbReference>
<evidence type="ECO:0000256" key="3">
    <source>
        <dbReference type="ARBA" id="ARBA00011245"/>
    </source>
</evidence>
<evidence type="ECO:0000256" key="7">
    <source>
        <dbReference type="ARBA" id="ARBA00022777"/>
    </source>
</evidence>
<keyword evidence="7 9" id="KW-0418">Kinase</keyword>
<evidence type="ECO:0000256" key="2">
    <source>
        <dbReference type="ARBA" id="ARBA00008982"/>
    </source>
</evidence>
<keyword evidence="6" id="KW-0547">Nucleotide-binding</keyword>
<dbReference type="Proteomes" id="UP000885753">
    <property type="component" value="Unassembled WGS sequence"/>
</dbReference>
<evidence type="ECO:0000256" key="8">
    <source>
        <dbReference type="ARBA" id="ARBA00022840"/>
    </source>
</evidence>
<gene>
    <name evidence="9" type="primary">pgk</name>
    <name evidence="9" type="ORF">ENO10_07955</name>
</gene>
<protein>
    <recommendedName>
        <fullName evidence="4">phosphoglycerate kinase</fullName>
        <ecNumber evidence="4">2.7.2.3</ecNumber>
    </recommendedName>
</protein>
<dbReference type="Gene3D" id="3.40.50.1260">
    <property type="entry name" value="Phosphoglycerate kinase, N-terminal domain"/>
    <property type="match status" value="1"/>
</dbReference>
<dbReference type="GO" id="GO:0043531">
    <property type="term" value="F:ADP binding"/>
    <property type="evidence" value="ECO:0007669"/>
    <property type="project" value="TreeGrafter"/>
</dbReference>
<proteinExistence type="inferred from homology"/>
<dbReference type="GO" id="GO:0006094">
    <property type="term" value="P:gluconeogenesis"/>
    <property type="evidence" value="ECO:0007669"/>
    <property type="project" value="TreeGrafter"/>
</dbReference>
<dbReference type="GO" id="GO:0004618">
    <property type="term" value="F:phosphoglycerate kinase activity"/>
    <property type="evidence" value="ECO:0007669"/>
    <property type="project" value="UniProtKB-EC"/>
</dbReference>
<reference evidence="9" key="1">
    <citation type="journal article" date="2020" name="mSystems">
        <title>Genome- and Community-Level Interaction Insights into Carbon Utilization and Element Cycling Functions of Hydrothermarchaeota in Hydrothermal Sediment.</title>
        <authorList>
            <person name="Zhou Z."/>
            <person name="Liu Y."/>
            <person name="Xu W."/>
            <person name="Pan J."/>
            <person name="Luo Z.H."/>
            <person name="Li M."/>
        </authorList>
    </citation>
    <scope>NUCLEOTIDE SEQUENCE [LARGE SCALE GENOMIC DNA]</scope>
    <source>
        <strain evidence="9">SpSt-1235</strain>
    </source>
</reference>
<dbReference type="EMBL" id="DSEE01000576">
    <property type="protein sequence ID" value="HER41138.1"/>
    <property type="molecule type" value="Genomic_DNA"/>
</dbReference>
<dbReference type="InterPro" id="IPR001576">
    <property type="entry name" value="Phosphoglycerate_kinase"/>
</dbReference>
<keyword evidence="8" id="KW-0067">ATP-binding</keyword>
<name>A0A7C2M6Y0_9FLAO</name>
<dbReference type="GO" id="GO:0005524">
    <property type="term" value="F:ATP binding"/>
    <property type="evidence" value="ECO:0007669"/>
    <property type="project" value="UniProtKB-KW"/>
</dbReference>
<evidence type="ECO:0000256" key="5">
    <source>
        <dbReference type="ARBA" id="ARBA00022679"/>
    </source>
</evidence>
<evidence type="ECO:0000256" key="6">
    <source>
        <dbReference type="ARBA" id="ARBA00022741"/>
    </source>
</evidence>
<evidence type="ECO:0000313" key="9">
    <source>
        <dbReference type="EMBL" id="HER41138.1"/>
    </source>
</evidence>
<dbReference type="SUPFAM" id="SSF53748">
    <property type="entry name" value="Phosphoglycerate kinase"/>
    <property type="match status" value="1"/>
</dbReference>
<evidence type="ECO:0000256" key="1">
    <source>
        <dbReference type="ARBA" id="ARBA00000642"/>
    </source>
</evidence>
<dbReference type="AlphaFoldDB" id="A0A7C2M6Y0"/>
<accession>A0A7C2M6Y0</accession>
<comment type="subunit">
    <text evidence="3">Monomer.</text>
</comment>
<comment type="similarity">
    <text evidence="2">Belongs to the phosphoglycerate kinase family.</text>
</comment>
<dbReference type="PANTHER" id="PTHR11406:SF23">
    <property type="entry name" value="PHOSPHOGLYCERATE KINASE 1, CHLOROPLASTIC-RELATED"/>
    <property type="match status" value="1"/>
</dbReference>
<sequence>LDKIDHLIIGGGMTYTFIKARGGKIGSSLVEDDKQELALKILKSAKSKGVQVHLPVDSVIADSFSELANTEVVPVDEIPDGWMGLDIGPETVKNYGHVLEESKTILWNGPMGVFEMKPFAKGTIAIGEYIASATKKGAFSLVGGGDSVAAVKQFNLENEVSYVSTGGGAMLEMLEGKSLPGIEAMKK</sequence>
<dbReference type="EC" id="2.7.2.3" evidence="4"/>